<name>A0ABW1ZZP1_9GAMM</name>
<proteinExistence type="predicted"/>
<comment type="caution">
    <text evidence="1">The sequence shown here is derived from an EMBL/GenBank/DDBJ whole genome shotgun (WGS) entry which is preliminary data.</text>
</comment>
<accession>A0ABW1ZZP1</accession>
<dbReference type="EMBL" id="JBHSWE010000001">
    <property type="protein sequence ID" value="MFC6670646.1"/>
    <property type="molecule type" value="Genomic_DNA"/>
</dbReference>
<organism evidence="1 2">
    <name type="scientific">Marinobacterium aestuariivivens</name>
    <dbReference type="NCBI Taxonomy" id="1698799"/>
    <lineage>
        <taxon>Bacteria</taxon>
        <taxon>Pseudomonadati</taxon>
        <taxon>Pseudomonadota</taxon>
        <taxon>Gammaproteobacteria</taxon>
        <taxon>Oceanospirillales</taxon>
        <taxon>Oceanospirillaceae</taxon>
        <taxon>Marinobacterium</taxon>
    </lineage>
</organism>
<gene>
    <name evidence="1" type="ORF">ACFQDL_11575</name>
</gene>
<evidence type="ECO:0000313" key="2">
    <source>
        <dbReference type="Proteomes" id="UP001596422"/>
    </source>
</evidence>
<evidence type="ECO:0000313" key="1">
    <source>
        <dbReference type="EMBL" id="MFC6670646.1"/>
    </source>
</evidence>
<sequence length="148" mass="16600">MKTRSKVLLGLLLLLLAASFWAWRYGPGWLVQFNAQQQQARTASEAEGHGFGRQSDQQGCLDRALTDFNACSGYDCTLQQDFFLKACLEEAAPSAGFCDGVPAYREQPSEDDKTWARHRCWDLDIRGEGCRLLLRQQQYWCGGGVAAE</sequence>
<keyword evidence="2" id="KW-1185">Reference proteome</keyword>
<protein>
    <submittedName>
        <fullName evidence="1">Uncharacterized protein</fullName>
    </submittedName>
</protein>
<dbReference type="RefSeq" id="WP_379909149.1">
    <property type="nucleotide sequence ID" value="NZ_JBHSWE010000001.1"/>
</dbReference>
<dbReference type="Proteomes" id="UP001596422">
    <property type="component" value="Unassembled WGS sequence"/>
</dbReference>
<reference evidence="2" key="1">
    <citation type="journal article" date="2019" name="Int. J. Syst. Evol. Microbiol.">
        <title>The Global Catalogue of Microorganisms (GCM) 10K type strain sequencing project: providing services to taxonomists for standard genome sequencing and annotation.</title>
        <authorList>
            <consortium name="The Broad Institute Genomics Platform"/>
            <consortium name="The Broad Institute Genome Sequencing Center for Infectious Disease"/>
            <person name="Wu L."/>
            <person name="Ma J."/>
        </authorList>
    </citation>
    <scope>NUCLEOTIDE SEQUENCE [LARGE SCALE GENOMIC DNA]</scope>
    <source>
        <strain evidence="2">NBRC 111756</strain>
    </source>
</reference>